<evidence type="ECO:0000313" key="6">
    <source>
        <dbReference type="Proteomes" id="UP000515703"/>
    </source>
</evidence>
<dbReference type="CDD" id="cd02874">
    <property type="entry name" value="GH18_CFLE_spore_hydrolase"/>
    <property type="match status" value="1"/>
</dbReference>
<evidence type="ECO:0000256" key="1">
    <source>
        <dbReference type="ARBA" id="ARBA00022801"/>
    </source>
</evidence>
<feature type="domain" description="GH18" evidence="4">
    <location>
        <begin position="107"/>
        <end position="424"/>
    </location>
</feature>
<dbReference type="Gene3D" id="3.10.50.10">
    <property type="match status" value="1"/>
</dbReference>
<name>A0A7I8DLX4_9FIRM</name>
<dbReference type="GO" id="GO:0008061">
    <property type="term" value="F:chitin binding"/>
    <property type="evidence" value="ECO:0007669"/>
    <property type="project" value="InterPro"/>
</dbReference>
<dbReference type="PANTHER" id="PTHR46066:SF2">
    <property type="entry name" value="CHITINASE DOMAIN-CONTAINING PROTEIN 1"/>
    <property type="match status" value="1"/>
</dbReference>
<dbReference type="InterPro" id="IPR011583">
    <property type="entry name" value="Chitinase_II/V-like_cat"/>
</dbReference>
<proteinExistence type="predicted"/>
<dbReference type="InterPro" id="IPR001223">
    <property type="entry name" value="Glyco_hydro18_cat"/>
</dbReference>
<feature type="domain" description="LysM" evidence="3">
    <location>
        <begin position="2"/>
        <end position="46"/>
    </location>
</feature>
<dbReference type="InterPro" id="IPR017853">
    <property type="entry name" value="GH"/>
</dbReference>
<accession>A0A7I8DLX4</accession>
<keyword evidence="1" id="KW-0378">Hydrolase</keyword>
<reference evidence="5 6" key="2">
    <citation type="submission" date="2020-08" db="EMBL/GenBank/DDBJ databases">
        <authorList>
            <person name="Ueki A."/>
            <person name="Tonouchi A."/>
        </authorList>
    </citation>
    <scope>NUCLEOTIDE SEQUENCE [LARGE SCALE GENOMIC DNA]</scope>
    <source>
        <strain evidence="5 6">CTTW</strain>
    </source>
</reference>
<evidence type="ECO:0000259" key="3">
    <source>
        <dbReference type="PROSITE" id="PS51782"/>
    </source>
</evidence>
<dbReference type="GO" id="GO:0070492">
    <property type="term" value="F:oligosaccharide binding"/>
    <property type="evidence" value="ECO:0007669"/>
    <property type="project" value="TreeGrafter"/>
</dbReference>
<dbReference type="InterPro" id="IPR018392">
    <property type="entry name" value="LysM"/>
</dbReference>
<dbReference type="PANTHER" id="PTHR46066">
    <property type="entry name" value="CHITINASE DOMAIN-CONTAINING PROTEIN 1 FAMILY MEMBER"/>
    <property type="match status" value="1"/>
</dbReference>
<organism evidence="5 6">
    <name type="scientific">Anaerocolumna chitinilytica</name>
    <dbReference type="NCBI Taxonomy" id="1727145"/>
    <lineage>
        <taxon>Bacteria</taxon>
        <taxon>Bacillati</taxon>
        <taxon>Bacillota</taxon>
        <taxon>Clostridia</taxon>
        <taxon>Lachnospirales</taxon>
        <taxon>Lachnospiraceae</taxon>
        <taxon>Anaerocolumna</taxon>
    </lineage>
</organism>
<dbReference type="AlphaFoldDB" id="A0A7I8DLX4"/>
<dbReference type="SMART" id="SM00257">
    <property type="entry name" value="LysM"/>
    <property type="match status" value="2"/>
</dbReference>
<dbReference type="GO" id="GO:0005975">
    <property type="term" value="P:carbohydrate metabolic process"/>
    <property type="evidence" value="ECO:0007669"/>
    <property type="project" value="InterPro"/>
</dbReference>
<dbReference type="InterPro" id="IPR029070">
    <property type="entry name" value="Chitinase_insertion_sf"/>
</dbReference>
<dbReference type="GO" id="GO:0012505">
    <property type="term" value="C:endomembrane system"/>
    <property type="evidence" value="ECO:0007669"/>
    <property type="project" value="TreeGrafter"/>
</dbReference>
<dbReference type="Proteomes" id="UP000515703">
    <property type="component" value="Chromosome"/>
</dbReference>
<dbReference type="CDD" id="cd00118">
    <property type="entry name" value="LysM"/>
    <property type="match status" value="2"/>
</dbReference>
<evidence type="ECO:0000313" key="5">
    <source>
        <dbReference type="EMBL" id="BCJ99370.1"/>
    </source>
</evidence>
<dbReference type="InterPro" id="IPR036779">
    <property type="entry name" value="LysM_dom_sf"/>
</dbReference>
<dbReference type="RefSeq" id="WP_185255147.1">
    <property type="nucleotide sequence ID" value="NZ_AP023368.1"/>
</dbReference>
<dbReference type="SMART" id="SM00636">
    <property type="entry name" value="Glyco_18"/>
    <property type="match status" value="1"/>
</dbReference>
<dbReference type="GO" id="GO:0016798">
    <property type="term" value="F:hydrolase activity, acting on glycosyl bonds"/>
    <property type="evidence" value="ECO:0007669"/>
    <property type="project" value="UniProtKB-KW"/>
</dbReference>
<protein>
    <submittedName>
        <fullName evidence="5">Germination protein</fullName>
    </submittedName>
</protein>
<dbReference type="KEGG" id="acht:bsdcttw_24110"/>
<dbReference type="Gene3D" id="3.20.20.80">
    <property type="entry name" value="Glycosidases"/>
    <property type="match status" value="1"/>
</dbReference>
<keyword evidence="2" id="KW-0326">Glycosidase</keyword>
<reference evidence="5 6" key="1">
    <citation type="submission" date="2020-08" db="EMBL/GenBank/DDBJ databases">
        <title>Draft genome sequencing of an Anaerocolumna strain isolated from anoxic soil subjected to BSD treatment.</title>
        <authorList>
            <person name="Uek A."/>
            <person name="Tonouchi A."/>
        </authorList>
    </citation>
    <scope>NUCLEOTIDE SEQUENCE [LARGE SCALE GENOMIC DNA]</scope>
    <source>
        <strain evidence="5 6">CTTW</strain>
    </source>
</reference>
<dbReference type="SUPFAM" id="SSF51445">
    <property type="entry name" value="(Trans)glycosidases"/>
    <property type="match status" value="1"/>
</dbReference>
<evidence type="ECO:0000256" key="2">
    <source>
        <dbReference type="ARBA" id="ARBA00023295"/>
    </source>
</evidence>
<dbReference type="Gene3D" id="3.10.350.10">
    <property type="entry name" value="LysM domain"/>
    <property type="match status" value="2"/>
</dbReference>
<dbReference type="InterPro" id="IPR041704">
    <property type="entry name" value="CFLE_GH18"/>
</dbReference>
<sequence length="428" mass="47815">MTIYVVKPGDTISSIANQYGVTSNRIIVDNELTNANNLLVGQSLVIQIPEVFHTVVEGDTLYGIAQAYNTTPTRLLQNNPWIADTEALIPGSVVVISFRRDENFGDIVINAYAYPYIDRTVLRKTLPFLTYLSLFTYGFTPQGDLIPIDDTELIQLARDYNVAPLMVLAPMDDTGSFSNEIAHQMFTNPEGQSRLIDNILANVQNKNYSGVDIDFEFVLPEDKEGFISFLTALKAKLEPNGYIMTVALAPKTSGEQAGLLYQAHDYPRIGAIADKVLLMTYEWGYTFSAPMATAPLNSVRRVLSYGVSVINPDKILMGMPNYAYDWPLPYVKGTTKAETISNVEAINRGVRYGVTIQFDEASQAPFYYYTASDGVEHAVWFDDARSMNAKYRLIPEFNLNGAGIWQIMNFFPAMWLVVNNLFNVAKVL</sequence>
<dbReference type="SUPFAM" id="SSF54106">
    <property type="entry name" value="LysM domain"/>
    <property type="match status" value="2"/>
</dbReference>
<feature type="domain" description="LysM" evidence="3">
    <location>
        <begin position="51"/>
        <end position="96"/>
    </location>
</feature>
<dbReference type="Pfam" id="PF01476">
    <property type="entry name" value="LysM"/>
    <property type="match status" value="2"/>
</dbReference>
<dbReference type="PROSITE" id="PS51782">
    <property type="entry name" value="LYSM"/>
    <property type="match status" value="2"/>
</dbReference>
<evidence type="ECO:0000259" key="4">
    <source>
        <dbReference type="PROSITE" id="PS51910"/>
    </source>
</evidence>
<dbReference type="Pfam" id="PF00704">
    <property type="entry name" value="Glyco_hydro_18"/>
    <property type="match status" value="1"/>
</dbReference>
<dbReference type="EMBL" id="AP023368">
    <property type="protein sequence ID" value="BCJ99370.1"/>
    <property type="molecule type" value="Genomic_DNA"/>
</dbReference>
<keyword evidence="6" id="KW-1185">Reference proteome</keyword>
<dbReference type="PROSITE" id="PS51910">
    <property type="entry name" value="GH18_2"/>
    <property type="match status" value="1"/>
</dbReference>
<gene>
    <name evidence="5" type="ORF">bsdcttw_24110</name>
</gene>